<reference evidence="3 4" key="1">
    <citation type="submission" date="2012-05" db="EMBL/GenBank/DDBJ databases">
        <title>Recombination and specialization in a pathogen metapopulation.</title>
        <authorList>
            <person name="Gardiner A."/>
            <person name="Kemen E."/>
            <person name="Schultz-Larsen T."/>
            <person name="MacLean D."/>
            <person name="Van Oosterhout C."/>
            <person name="Jones J.D.G."/>
        </authorList>
    </citation>
    <scope>NUCLEOTIDE SEQUENCE [LARGE SCALE GENOMIC DNA]</scope>
    <source>
        <strain evidence="3 4">Ac Nc2</strain>
    </source>
</reference>
<comment type="caution">
    <text evidence="3">The sequence shown here is derived from an EMBL/GenBank/DDBJ whole genome shotgun (WGS) entry which is preliminary data.</text>
</comment>
<feature type="region of interest" description="Disordered" evidence="1">
    <location>
        <begin position="129"/>
        <end position="158"/>
    </location>
</feature>
<gene>
    <name evidence="3" type="ORF">BN9_043020</name>
</gene>
<sequence length="158" mass="17712">MKFGRAFTSIGATLFLHLHQPPTIQAEDPFLILAVEGQERQHPSIAPKKINVFGHKLRVRKLLPAGDNAPSTSMSLPGKIQDPCTHKPKTRSSDVADPVAVAHLKSIFEPVYNSKEYKESQENLRKIRQTEAQEAPMRNKDSEDILNSLAKTNNKHVR</sequence>
<evidence type="ECO:0000313" key="3">
    <source>
        <dbReference type="EMBL" id="CCI43518.1"/>
    </source>
</evidence>
<dbReference type="InParanoid" id="A0A024G9T6"/>
<protein>
    <recommendedName>
        <fullName evidence="5">RxLR effector protein</fullName>
    </recommendedName>
</protein>
<evidence type="ECO:0000256" key="2">
    <source>
        <dbReference type="SAM" id="SignalP"/>
    </source>
</evidence>
<dbReference type="AlphaFoldDB" id="A0A024G9T6"/>
<dbReference type="Proteomes" id="UP000053237">
    <property type="component" value="Unassembled WGS sequence"/>
</dbReference>
<accession>A0A024G9T6</accession>
<name>A0A024G9T6_9STRA</name>
<keyword evidence="2" id="KW-0732">Signal</keyword>
<feature type="compositionally biased region" description="Basic and acidic residues" evidence="1">
    <location>
        <begin position="129"/>
        <end position="143"/>
    </location>
</feature>
<evidence type="ECO:0008006" key="5">
    <source>
        <dbReference type="Google" id="ProtNLM"/>
    </source>
</evidence>
<feature type="chain" id="PRO_5001529539" description="RxLR effector protein" evidence="2">
    <location>
        <begin position="27"/>
        <end position="158"/>
    </location>
</feature>
<organism evidence="3 4">
    <name type="scientific">Albugo candida</name>
    <dbReference type="NCBI Taxonomy" id="65357"/>
    <lineage>
        <taxon>Eukaryota</taxon>
        <taxon>Sar</taxon>
        <taxon>Stramenopiles</taxon>
        <taxon>Oomycota</taxon>
        <taxon>Peronosporomycetes</taxon>
        <taxon>Albuginales</taxon>
        <taxon>Albuginaceae</taxon>
        <taxon>Albugo</taxon>
    </lineage>
</organism>
<feature type="region of interest" description="Disordered" evidence="1">
    <location>
        <begin position="64"/>
        <end position="96"/>
    </location>
</feature>
<proteinExistence type="predicted"/>
<evidence type="ECO:0000256" key="1">
    <source>
        <dbReference type="SAM" id="MobiDB-lite"/>
    </source>
</evidence>
<dbReference type="EMBL" id="CAIX01000050">
    <property type="protein sequence ID" value="CCI43518.1"/>
    <property type="molecule type" value="Genomic_DNA"/>
</dbReference>
<keyword evidence="4" id="KW-1185">Reference proteome</keyword>
<evidence type="ECO:0000313" key="4">
    <source>
        <dbReference type="Proteomes" id="UP000053237"/>
    </source>
</evidence>
<feature type="signal peptide" evidence="2">
    <location>
        <begin position="1"/>
        <end position="26"/>
    </location>
</feature>